<accession>E3JZE0</accession>
<dbReference type="OrthoDB" id="2503033at2759"/>
<proteinExistence type="predicted"/>
<sequence length="81" mass="8833">MPSAFTMPVFVADDGHCDDNDDDDDQMVDFKFASSHQMSPLAEVTEAFTGLQGGWSPPLETLSPVLNHRAFEAFALQADQA</sequence>
<gene>
    <name evidence="1" type="ORF">PGTG_03371</name>
</gene>
<protein>
    <submittedName>
        <fullName evidence="1">Uncharacterized protein</fullName>
    </submittedName>
</protein>
<dbReference type="GeneID" id="10538292"/>
<dbReference type="InParanoid" id="E3JZE0"/>
<evidence type="ECO:0000313" key="2">
    <source>
        <dbReference type="Proteomes" id="UP000008783"/>
    </source>
</evidence>
<dbReference type="RefSeq" id="XP_003321834.2">
    <property type="nucleotide sequence ID" value="XM_003321786.2"/>
</dbReference>
<keyword evidence="2" id="KW-1185">Reference proteome</keyword>
<dbReference type="Proteomes" id="UP000008783">
    <property type="component" value="Unassembled WGS sequence"/>
</dbReference>
<evidence type="ECO:0000313" key="1">
    <source>
        <dbReference type="EMBL" id="EFP77415.2"/>
    </source>
</evidence>
<name>E3JZE0_PUCGT</name>
<reference key="1">
    <citation type="submission" date="2007-01" db="EMBL/GenBank/DDBJ databases">
        <title>The Genome Sequence of Puccinia graminis f. sp. tritici Strain CRL 75-36-700-3.</title>
        <authorList>
            <consortium name="The Broad Institute Genome Sequencing Platform"/>
            <person name="Birren B."/>
            <person name="Lander E."/>
            <person name="Galagan J."/>
            <person name="Nusbaum C."/>
            <person name="Devon K."/>
            <person name="Cuomo C."/>
            <person name="Jaffe D."/>
            <person name="Butler J."/>
            <person name="Alvarez P."/>
            <person name="Gnerre S."/>
            <person name="Grabherr M."/>
            <person name="Mauceli E."/>
            <person name="Brockman W."/>
            <person name="Young S."/>
            <person name="LaButti K."/>
            <person name="Sykes S."/>
            <person name="DeCaprio D."/>
            <person name="Crawford M."/>
            <person name="Koehrsen M."/>
            <person name="Engels R."/>
            <person name="Montgomery P."/>
            <person name="Pearson M."/>
            <person name="Howarth C."/>
            <person name="Larson L."/>
            <person name="White J."/>
            <person name="Zeng Q."/>
            <person name="Kodira C."/>
            <person name="Yandava C."/>
            <person name="Alvarado L."/>
            <person name="O'Leary S."/>
            <person name="Szabo L."/>
            <person name="Dean R."/>
            <person name="Schein J."/>
        </authorList>
    </citation>
    <scope>NUCLEOTIDE SEQUENCE</scope>
    <source>
        <strain>CRL 75-36-700-3</strain>
    </source>
</reference>
<dbReference type="AlphaFoldDB" id="E3JZE0"/>
<dbReference type="EMBL" id="DS178267">
    <property type="protein sequence ID" value="EFP77415.2"/>
    <property type="molecule type" value="Genomic_DNA"/>
</dbReference>
<organism evidence="1 2">
    <name type="scientific">Puccinia graminis f. sp. tritici (strain CRL 75-36-700-3 / race SCCL)</name>
    <name type="common">Black stem rust fungus</name>
    <dbReference type="NCBI Taxonomy" id="418459"/>
    <lineage>
        <taxon>Eukaryota</taxon>
        <taxon>Fungi</taxon>
        <taxon>Dikarya</taxon>
        <taxon>Basidiomycota</taxon>
        <taxon>Pucciniomycotina</taxon>
        <taxon>Pucciniomycetes</taxon>
        <taxon>Pucciniales</taxon>
        <taxon>Pucciniaceae</taxon>
        <taxon>Puccinia</taxon>
    </lineage>
</organism>
<dbReference type="KEGG" id="pgr:PGTG_03371"/>
<dbReference type="VEuPathDB" id="FungiDB:PGTG_03371"/>
<dbReference type="HOGENOM" id="CLU_2575011_0_0_1"/>
<reference evidence="2" key="2">
    <citation type="journal article" date="2011" name="Proc. Natl. Acad. Sci. U.S.A.">
        <title>Obligate biotrophy features unraveled by the genomic analysis of rust fungi.</title>
        <authorList>
            <person name="Duplessis S."/>
            <person name="Cuomo C.A."/>
            <person name="Lin Y.-C."/>
            <person name="Aerts A."/>
            <person name="Tisserant E."/>
            <person name="Veneault-Fourrey C."/>
            <person name="Joly D.L."/>
            <person name="Hacquard S."/>
            <person name="Amselem J."/>
            <person name="Cantarel B.L."/>
            <person name="Chiu R."/>
            <person name="Coutinho P.M."/>
            <person name="Feau N."/>
            <person name="Field M."/>
            <person name="Frey P."/>
            <person name="Gelhaye E."/>
            <person name="Goldberg J."/>
            <person name="Grabherr M.G."/>
            <person name="Kodira C.D."/>
            <person name="Kohler A."/>
            <person name="Kuees U."/>
            <person name="Lindquist E.A."/>
            <person name="Lucas S.M."/>
            <person name="Mago R."/>
            <person name="Mauceli E."/>
            <person name="Morin E."/>
            <person name="Murat C."/>
            <person name="Pangilinan J.L."/>
            <person name="Park R."/>
            <person name="Pearson M."/>
            <person name="Quesneville H."/>
            <person name="Rouhier N."/>
            <person name="Sakthikumar S."/>
            <person name="Salamov A.A."/>
            <person name="Schmutz J."/>
            <person name="Selles B."/>
            <person name="Shapiro H."/>
            <person name="Tanguay P."/>
            <person name="Tuskan G.A."/>
            <person name="Henrissat B."/>
            <person name="Van de Peer Y."/>
            <person name="Rouze P."/>
            <person name="Ellis J.G."/>
            <person name="Dodds P.N."/>
            <person name="Schein J.E."/>
            <person name="Zhong S."/>
            <person name="Hamelin R.C."/>
            <person name="Grigoriev I.V."/>
            <person name="Szabo L.J."/>
            <person name="Martin F."/>
        </authorList>
    </citation>
    <scope>NUCLEOTIDE SEQUENCE [LARGE SCALE GENOMIC DNA]</scope>
    <source>
        <strain evidence="2">CRL 75-36-700-3 / race SCCL</strain>
    </source>
</reference>